<proteinExistence type="predicted"/>
<feature type="region of interest" description="Disordered" evidence="1">
    <location>
        <begin position="136"/>
        <end position="157"/>
    </location>
</feature>
<dbReference type="Gene3D" id="2.50.20.10">
    <property type="entry name" value="Lipoprotein localisation LolA/LolB/LppX"/>
    <property type="match status" value="1"/>
</dbReference>
<dbReference type="KEGG" id="cwo:Cwoe_5741"/>
<gene>
    <name evidence="2" type="ordered locus">Cwoe_5741</name>
</gene>
<dbReference type="STRING" id="469383.Cwoe_5741"/>
<evidence type="ECO:0000256" key="1">
    <source>
        <dbReference type="SAM" id="MobiDB-lite"/>
    </source>
</evidence>
<evidence type="ECO:0008006" key="4">
    <source>
        <dbReference type="Google" id="ProtNLM"/>
    </source>
</evidence>
<dbReference type="eggNOG" id="COG2834">
    <property type="taxonomic scope" value="Bacteria"/>
</dbReference>
<organism evidence="2 3">
    <name type="scientific">Conexibacter woesei (strain DSM 14684 / CCUG 47730 / CIP 108061 / JCM 11494 / NBRC 100937 / ID131577)</name>
    <dbReference type="NCBI Taxonomy" id="469383"/>
    <lineage>
        <taxon>Bacteria</taxon>
        <taxon>Bacillati</taxon>
        <taxon>Actinomycetota</taxon>
        <taxon>Thermoleophilia</taxon>
        <taxon>Solirubrobacterales</taxon>
        <taxon>Conexibacteraceae</taxon>
        <taxon>Conexibacter</taxon>
    </lineage>
</organism>
<dbReference type="AlphaFoldDB" id="D3F1W1"/>
<reference evidence="3" key="2">
    <citation type="submission" date="2010-01" db="EMBL/GenBank/DDBJ databases">
        <title>The complete genome of Conexibacter woesei DSM 14684.</title>
        <authorList>
            <consortium name="US DOE Joint Genome Institute (JGI-PGF)"/>
            <person name="Lucas S."/>
            <person name="Copeland A."/>
            <person name="Lapidus A."/>
            <person name="Glavina del Rio T."/>
            <person name="Dalin E."/>
            <person name="Tice H."/>
            <person name="Bruce D."/>
            <person name="Goodwin L."/>
            <person name="Pitluck S."/>
            <person name="Kyrpides N."/>
            <person name="Mavromatis K."/>
            <person name="Ivanova N."/>
            <person name="Mikhailova N."/>
            <person name="Chertkov O."/>
            <person name="Brettin T."/>
            <person name="Detter J.C."/>
            <person name="Han C."/>
            <person name="Larimer F."/>
            <person name="Land M."/>
            <person name="Hauser L."/>
            <person name="Markowitz V."/>
            <person name="Cheng J.-F."/>
            <person name="Hugenholtz P."/>
            <person name="Woyke T."/>
            <person name="Wu D."/>
            <person name="Pukall R."/>
            <person name="Steenblock K."/>
            <person name="Schneider S."/>
            <person name="Klenk H.-P."/>
            <person name="Eisen J.A."/>
        </authorList>
    </citation>
    <scope>NUCLEOTIDE SEQUENCE [LARGE SCALE GENOMIC DNA]</scope>
    <source>
        <strain evidence="3">DSM 14684 / CIP 108061 / JCM 11494 / NBRC 100937 / ID131577</strain>
    </source>
</reference>
<sequence precursor="true">MNRLRTISTRRLIAVVAGLVVLVAGVGVAQAALDGDDRVPPRIGLAPAVHDALNSPQVEGLSARIEFTNRLIPSGAMPSGAATPLLSGASGRLWWSDGRFRLELQSQGGDAQVTSDGETLTIFDARTDTAYRIALPHDPSAEQRSDRERPAGPPSLDEVRRGLARIAEAWSVAGPEPVNVAGRPSYSVRIAPKDDGGLLGAATLAWDAANGVPLRAAVYAEGQADPVLELRATDVSFGKIAAADLQADPPSDARIVDLTPRVATLPGDPGAAPRPIRGVRAVQAQLPFRLAAPDTLAGLPRRDVWLAHGGSRDSAAAVVTYGEGLGGIAVVQTEASEQALGDLGGGAGDHALRLPRVNIDGATGSELATALGTLLTFEQDGVNHVVIGSIPPQAAETAARELR</sequence>
<dbReference type="EMBL" id="CP001854">
    <property type="protein sequence ID" value="ADB54142.1"/>
    <property type="molecule type" value="Genomic_DNA"/>
</dbReference>
<dbReference type="OrthoDB" id="4822274at2"/>
<feature type="compositionally biased region" description="Basic and acidic residues" evidence="1">
    <location>
        <begin position="139"/>
        <end position="150"/>
    </location>
</feature>
<name>D3F1W1_CONWI</name>
<evidence type="ECO:0000313" key="3">
    <source>
        <dbReference type="Proteomes" id="UP000008229"/>
    </source>
</evidence>
<keyword evidence="3" id="KW-1185">Reference proteome</keyword>
<protein>
    <recommendedName>
        <fullName evidence="4">MucB/RseB N-terminal domain-containing protein</fullName>
    </recommendedName>
</protein>
<dbReference type="Proteomes" id="UP000008229">
    <property type="component" value="Chromosome"/>
</dbReference>
<reference evidence="2 3" key="1">
    <citation type="journal article" date="2010" name="Stand. Genomic Sci.">
        <title>Complete genome sequence of Conexibacter woesei type strain (ID131577).</title>
        <authorList>
            <person name="Pukall R."/>
            <person name="Lapidus A."/>
            <person name="Glavina Del Rio T."/>
            <person name="Copeland A."/>
            <person name="Tice H."/>
            <person name="Cheng J.-F."/>
            <person name="Lucas S."/>
            <person name="Chen F."/>
            <person name="Nolan M."/>
            <person name="Bruce D."/>
            <person name="Goodwin L."/>
            <person name="Pitluck S."/>
            <person name="Mavromatis K."/>
            <person name="Ivanova N."/>
            <person name="Ovchinnikova G."/>
            <person name="Pati A."/>
            <person name="Chen A."/>
            <person name="Palaniappan K."/>
            <person name="Land M."/>
            <person name="Hauser L."/>
            <person name="Chang Y.-J."/>
            <person name="Jeffries C.D."/>
            <person name="Chain P."/>
            <person name="Meincke L."/>
            <person name="Sims D."/>
            <person name="Brettin T."/>
            <person name="Detter J.C."/>
            <person name="Rohde M."/>
            <person name="Goeker M."/>
            <person name="Bristow J."/>
            <person name="Eisen J.A."/>
            <person name="Markowitz V."/>
            <person name="Kyrpides N.C."/>
            <person name="Klenk H.-P."/>
            <person name="Hugenholtz P."/>
        </authorList>
    </citation>
    <scope>NUCLEOTIDE SEQUENCE [LARGE SCALE GENOMIC DNA]</scope>
    <source>
        <strain evidence="3">DSM 14684 / CIP 108061 / JCM 11494 / NBRC 100937 / ID131577</strain>
    </source>
</reference>
<dbReference type="HOGENOM" id="CLU_682789_0_0_11"/>
<dbReference type="RefSeq" id="WP_012937193.1">
    <property type="nucleotide sequence ID" value="NC_013739.1"/>
</dbReference>
<accession>D3F1W1</accession>
<evidence type="ECO:0000313" key="2">
    <source>
        <dbReference type="EMBL" id="ADB54142.1"/>
    </source>
</evidence>